<accession>A0A7I7NQ78</accession>
<evidence type="ECO:0000313" key="3">
    <source>
        <dbReference type="Proteomes" id="UP000466396"/>
    </source>
</evidence>
<dbReference type="AlphaFoldDB" id="A0A7I7NQ78"/>
<sequence length="135" mass="14163">MLALSAGVSYGCWAAFAHFRSGLDVALHAGLTQAALSLTATLVLAMVLERLFRWPSNPVHGFWLAALGNSTLTASWLVLGHVVAGTSDIAITIAPSLIVGIASNFAYSRVLLAETRRNARASEKSERPSAAACPT</sequence>
<dbReference type="EMBL" id="AP022581">
    <property type="protein sequence ID" value="BBX98825.1"/>
    <property type="molecule type" value="Genomic_DNA"/>
</dbReference>
<organism evidence="2 3">
    <name type="scientific">Mycobacterium lacus</name>
    <dbReference type="NCBI Taxonomy" id="169765"/>
    <lineage>
        <taxon>Bacteria</taxon>
        <taxon>Bacillati</taxon>
        <taxon>Actinomycetota</taxon>
        <taxon>Actinomycetes</taxon>
        <taxon>Mycobacteriales</taxon>
        <taxon>Mycobacteriaceae</taxon>
        <taxon>Mycobacterium</taxon>
    </lineage>
</organism>
<keyword evidence="1" id="KW-0472">Membrane</keyword>
<proteinExistence type="predicted"/>
<gene>
    <name evidence="2" type="ORF">MLAC_41190</name>
</gene>
<evidence type="ECO:0000313" key="2">
    <source>
        <dbReference type="EMBL" id="BBX98825.1"/>
    </source>
</evidence>
<keyword evidence="1" id="KW-1133">Transmembrane helix</keyword>
<evidence type="ECO:0000256" key="1">
    <source>
        <dbReference type="SAM" id="Phobius"/>
    </source>
</evidence>
<dbReference type="KEGG" id="mlj:MLAC_41190"/>
<feature type="transmembrane region" description="Helical" evidence="1">
    <location>
        <begin position="60"/>
        <end position="83"/>
    </location>
</feature>
<keyword evidence="1" id="KW-0812">Transmembrane</keyword>
<name>A0A7I7NQ78_9MYCO</name>
<reference evidence="2 3" key="1">
    <citation type="journal article" date="2019" name="Emerg. Microbes Infect.">
        <title>Comprehensive subspecies identification of 175 nontuberculous mycobacteria species based on 7547 genomic profiles.</title>
        <authorList>
            <person name="Matsumoto Y."/>
            <person name="Kinjo T."/>
            <person name="Motooka D."/>
            <person name="Nabeya D."/>
            <person name="Jung N."/>
            <person name="Uechi K."/>
            <person name="Horii T."/>
            <person name="Iida T."/>
            <person name="Fujita J."/>
            <person name="Nakamura S."/>
        </authorList>
    </citation>
    <scope>NUCLEOTIDE SEQUENCE [LARGE SCALE GENOMIC DNA]</scope>
    <source>
        <strain evidence="2 3">JCM 15657</strain>
    </source>
</reference>
<protein>
    <submittedName>
        <fullName evidence="2">Uncharacterized protein</fullName>
    </submittedName>
</protein>
<keyword evidence="3" id="KW-1185">Reference proteome</keyword>
<dbReference type="Proteomes" id="UP000466396">
    <property type="component" value="Chromosome"/>
</dbReference>
<feature type="transmembrane region" description="Helical" evidence="1">
    <location>
        <begin position="89"/>
        <end position="107"/>
    </location>
</feature>
<feature type="transmembrane region" description="Helical" evidence="1">
    <location>
        <begin position="27"/>
        <end position="48"/>
    </location>
</feature>